<evidence type="ECO:0000256" key="3">
    <source>
        <dbReference type="ARBA" id="ARBA00022670"/>
    </source>
</evidence>
<dbReference type="FunFam" id="3.40.50.1820:FF:000096">
    <property type="entry name" value="Carboxypeptidase vitellogenic-like"/>
    <property type="match status" value="1"/>
</dbReference>
<dbReference type="AlphaFoldDB" id="A0AAN9T8S9"/>
<dbReference type="EC" id="3.4.16.-" evidence="7"/>
<organism evidence="8 9">
    <name type="scientific">Parthenolecanium corni</name>
    <dbReference type="NCBI Taxonomy" id="536013"/>
    <lineage>
        <taxon>Eukaryota</taxon>
        <taxon>Metazoa</taxon>
        <taxon>Ecdysozoa</taxon>
        <taxon>Arthropoda</taxon>
        <taxon>Hexapoda</taxon>
        <taxon>Insecta</taxon>
        <taxon>Pterygota</taxon>
        <taxon>Neoptera</taxon>
        <taxon>Paraneoptera</taxon>
        <taxon>Hemiptera</taxon>
        <taxon>Sternorrhyncha</taxon>
        <taxon>Coccoidea</taxon>
        <taxon>Coccidae</taxon>
        <taxon>Parthenolecanium</taxon>
    </lineage>
</organism>
<dbReference type="InterPro" id="IPR029058">
    <property type="entry name" value="AB_hydrolase_fold"/>
</dbReference>
<accession>A0AAN9T8S9</accession>
<keyword evidence="5 7" id="KW-0378">Hydrolase</keyword>
<dbReference type="InterPro" id="IPR033124">
    <property type="entry name" value="Ser_caboxypep_his_AS"/>
</dbReference>
<dbReference type="PRINTS" id="PR00724">
    <property type="entry name" value="CRBOXYPTASEC"/>
</dbReference>
<dbReference type="Proteomes" id="UP001367676">
    <property type="component" value="Unassembled WGS sequence"/>
</dbReference>
<evidence type="ECO:0000313" key="9">
    <source>
        <dbReference type="Proteomes" id="UP001367676"/>
    </source>
</evidence>
<keyword evidence="6" id="KW-0325">Glycoprotein</keyword>
<evidence type="ECO:0000256" key="4">
    <source>
        <dbReference type="ARBA" id="ARBA00022729"/>
    </source>
</evidence>
<dbReference type="SUPFAM" id="SSF53474">
    <property type="entry name" value="alpha/beta-Hydrolases"/>
    <property type="match status" value="1"/>
</dbReference>
<proteinExistence type="inferred from homology"/>
<dbReference type="PROSITE" id="PS00560">
    <property type="entry name" value="CARBOXYPEPT_SER_HIS"/>
    <property type="match status" value="1"/>
</dbReference>
<evidence type="ECO:0000313" key="8">
    <source>
        <dbReference type="EMBL" id="KAK7575725.1"/>
    </source>
</evidence>
<comment type="similarity">
    <text evidence="1 7">Belongs to the peptidase S10 family.</text>
</comment>
<evidence type="ECO:0000256" key="1">
    <source>
        <dbReference type="ARBA" id="ARBA00009431"/>
    </source>
</evidence>
<name>A0AAN9T8S9_9HEMI</name>
<dbReference type="InterPro" id="IPR001563">
    <property type="entry name" value="Peptidase_S10"/>
</dbReference>
<dbReference type="GO" id="GO:0004185">
    <property type="term" value="F:serine-type carboxypeptidase activity"/>
    <property type="evidence" value="ECO:0007669"/>
    <property type="project" value="UniProtKB-UniRule"/>
</dbReference>
<dbReference type="Pfam" id="PF00450">
    <property type="entry name" value="Peptidase_S10"/>
    <property type="match status" value="1"/>
</dbReference>
<dbReference type="PANTHER" id="PTHR11802">
    <property type="entry name" value="SERINE PROTEASE FAMILY S10 SERINE CARBOXYPEPTIDASE"/>
    <property type="match status" value="1"/>
</dbReference>
<evidence type="ECO:0000256" key="5">
    <source>
        <dbReference type="ARBA" id="ARBA00022801"/>
    </source>
</evidence>
<dbReference type="PROSITE" id="PS00131">
    <property type="entry name" value="CARBOXYPEPT_SER_SER"/>
    <property type="match status" value="1"/>
</dbReference>
<keyword evidence="3 7" id="KW-0645">Protease</keyword>
<reference evidence="8 9" key="1">
    <citation type="submission" date="2024-03" db="EMBL/GenBank/DDBJ databases">
        <title>Adaptation during the transition from Ophiocordyceps entomopathogen to insect associate is accompanied by gene loss and intensified selection.</title>
        <authorList>
            <person name="Ward C.M."/>
            <person name="Onetto C.A."/>
            <person name="Borneman A.R."/>
        </authorList>
    </citation>
    <scope>NUCLEOTIDE SEQUENCE [LARGE SCALE GENOMIC DNA]</scope>
    <source>
        <strain evidence="8">AWRI1</strain>
        <tissue evidence="8">Single Adult Female</tissue>
    </source>
</reference>
<dbReference type="Gene3D" id="3.40.50.1820">
    <property type="entry name" value="alpha/beta hydrolase"/>
    <property type="match status" value="1"/>
</dbReference>
<sequence>MLLQLMKPTIVLFLFTLSWTYGLYRPPKIKAHKSWSKLNEDPLILTPFLENGSIPLARQYSKVAPLKGNVESYAGFFTVNKTYNSNMFFWFFPAEIASDQAPVVVWLQGGPGVSSLFGLFAENGPYVIDDNMNVGLRKYSWTKRFSMLYIDNPVGTGYSFTNQEQGYSKTEDEVGVNLFNLIYQFFQLFPTLLKNDFFVTGESYGGKYVPALAYTIHQMNKISPARINLKGVAIGNGLCDPIHQLNYGDLLYEIGLIDSNAKKEFDKRREQAITYIGQQRYDEAFKIFDTLLDNDLTNSSSLFTNVTGFTNYYNFLRSEDSPIDNVVTFVQQPSIRKLIHVGDSPFHTDRTVEIHLVNDIMKSVVPYIQTLVENYRVLIYNGQLDIIVGYPLTEEFLKNLQWSGTAEYRVAPRHIWKVRKQIAGYYKTVKNLTEVLVRNAGHMVPSDQPLFAYDLITRFVFNKSFL</sequence>
<keyword evidence="9" id="KW-1185">Reference proteome</keyword>
<dbReference type="PANTHER" id="PTHR11802:SF472">
    <property type="entry name" value="SERINE CARBOXYPEPTIDASE CPVL-RELATED"/>
    <property type="match status" value="1"/>
</dbReference>
<dbReference type="InterPro" id="IPR018202">
    <property type="entry name" value="Ser_caboxypep_ser_AS"/>
</dbReference>
<comment type="caution">
    <text evidence="8">The sequence shown here is derived from an EMBL/GenBank/DDBJ whole genome shotgun (WGS) entry which is preliminary data.</text>
</comment>
<protein>
    <recommendedName>
        <fullName evidence="7">Carboxypeptidase</fullName>
        <ecNumber evidence="7">3.4.16.-</ecNumber>
    </recommendedName>
</protein>
<keyword evidence="2 7" id="KW-0121">Carboxypeptidase</keyword>
<evidence type="ECO:0000256" key="6">
    <source>
        <dbReference type="ARBA" id="ARBA00023180"/>
    </source>
</evidence>
<evidence type="ECO:0000256" key="2">
    <source>
        <dbReference type="ARBA" id="ARBA00022645"/>
    </source>
</evidence>
<evidence type="ECO:0000256" key="7">
    <source>
        <dbReference type="RuleBase" id="RU361156"/>
    </source>
</evidence>
<dbReference type="GO" id="GO:0006508">
    <property type="term" value="P:proteolysis"/>
    <property type="evidence" value="ECO:0007669"/>
    <property type="project" value="UniProtKB-KW"/>
</dbReference>
<keyword evidence="4" id="KW-0732">Signal</keyword>
<gene>
    <name evidence="8" type="ORF">V9T40_012011</name>
</gene>
<dbReference type="EMBL" id="JBBCAQ010000036">
    <property type="protein sequence ID" value="KAK7575725.1"/>
    <property type="molecule type" value="Genomic_DNA"/>
</dbReference>